<accession>A0A6S6M8R4</accession>
<gene>
    <name evidence="1" type="ORF">GEOBRER4_n3006</name>
</gene>
<evidence type="ECO:0000313" key="1">
    <source>
        <dbReference type="EMBL" id="BCG48134.1"/>
    </source>
</evidence>
<evidence type="ECO:0000313" key="2">
    <source>
        <dbReference type="Proteomes" id="UP000515472"/>
    </source>
</evidence>
<dbReference type="InterPro" id="IPR008620">
    <property type="entry name" value="FixH"/>
</dbReference>
<proteinExistence type="predicted"/>
<protein>
    <submittedName>
        <fullName evidence="1">Uncharacterized protein</fullName>
    </submittedName>
</protein>
<reference evidence="1 2" key="1">
    <citation type="submission" date="2020-06" db="EMBL/GenBank/DDBJ databases">
        <title>Interaction of electrochemicaly active bacteria, Geobacter bremensis R4 on different carbon anode.</title>
        <authorList>
            <person name="Meng L."/>
            <person name="Yoshida N."/>
        </authorList>
    </citation>
    <scope>NUCLEOTIDE SEQUENCE [LARGE SCALE GENOMIC DNA]</scope>
    <source>
        <strain evidence="1 2">R4</strain>
    </source>
</reference>
<dbReference type="KEGG" id="gbn:GEOBRER4_28840"/>
<dbReference type="RefSeq" id="WP_185242927.1">
    <property type="nucleotide sequence ID" value="NZ_AP023213.1"/>
</dbReference>
<organism evidence="1 2">
    <name type="scientific">Citrifermentans bremense</name>
    <dbReference type="NCBI Taxonomy" id="60035"/>
    <lineage>
        <taxon>Bacteria</taxon>
        <taxon>Pseudomonadati</taxon>
        <taxon>Thermodesulfobacteriota</taxon>
        <taxon>Desulfuromonadia</taxon>
        <taxon>Geobacterales</taxon>
        <taxon>Geobacteraceae</taxon>
        <taxon>Citrifermentans</taxon>
    </lineage>
</organism>
<dbReference type="AlphaFoldDB" id="A0A6S6M8R4"/>
<sequence length="152" mass="16499">MTKRTAKTTCCYRVVLLTLFGVFIAGMAATFFASGHLGSRVTDPDYYQNGLNYDRTESGARNPGLDWTLTATLSGRDLLVRVCDEKGAPVAGGKLSLHPTREKRAASPLQLLESAPGVFRAPWPATAESELQGVLRFTRGEASASQRVVFFN</sequence>
<dbReference type="Proteomes" id="UP000515472">
    <property type="component" value="Chromosome"/>
</dbReference>
<keyword evidence="2" id="KW-1185">Reference proteome</keyword>
<dbReference type="Pfam" id="PF05751">
    <property type="entry name" value="FixH"/>
    <property type="match status" value="1"/>
</dbReference>
<name>A0A6S6M8R4_9BACT</name>
<dbReference type="EMBL" id="AP023213">
    <property type="protein sequence ID" value="BCG48134.1"/>
    <property type="molecule type" value="Genomic_DNA"/>
</dbReference>